<dbReference type="RefSeq" id="WP_218602564.1">
    <property type="nucleotide sequence ID" value="NZ_JADQDJ010000071.1"/>
</dbReference>
<keyword evidence="1" id="KW-1133">Transmembrane helix</keyword>
<keyword evidence="1" id="KW-0812">Transmembrane</keyword>
<keyword evidence="3" id="KW-1185">Reference proteome</keyword>
<reference evidence="2 3" key="1">
    <citation type="submission" date="2020-11" db="EMBL/GenBank/DDBJ databases">
        <title>Pseudonocardia abyssalis sp. nov. and Pseudonocardia oceani sp. nov., description and phylogenomic analysis of two novel actinomycetes isolated from the deep Southern Ocean.</title>
        <authorList>
            <person name="Parra J."/>
        </authorList>
    </citation>
    <scope>NUCLEOTIDE SEQUENCE [LARGE SCALE GENOMIC DNA]</scope>
    <source>
        <strain evidence="2 3">KRD-168</strain>
    </source>
</reference>
<evidence type="ECO:0000313" key="2">
    <source>
        <dbReference type="EMBL" id="MBW0133352.1"/>
    </source>
</evidence>
<proteinExistence type="predicted"/>
<accession>A0ABS6UMC5</accession>
<evidence type="ECO:0000313" key="3">
    <source>
        <dbReference type="Proteomes" id="UP000694287"/>
    </source>
</evidence>
<feature type="transmembrane region" description="Helical" evidence="1">
    <location>
        <begin position="63"/>
        <end position="82"/>
    </location>
</feature>
<gene>
    <name evidence="2" type="ORF">I4I81_03655</name>
</gene>
<comment type="caution">
    <text evidence="2">The sequence shown here is derived from an EMBL/GenBank/DDBJ whole genome shotgun (WGS) entry which is preliminary data.</text>
</comment>
<protein>
    <submittedName>
        <fullName evidence="2">Uncharacterized protein</fullName>
    </submittedName>
</protein>
<organism evidence="2 3">
    <name type="scientific">Pseudonocardia abyssalis</name>
    <dbReference type="NCBI Taxonomy" id="2792008"/>
    <lineage>
        <taxon>Bacteria</taxon>
        <taxon>Bacillati</taxon>
        <taxon>Actinomycetota</taxon>
        <taxon>Actinomycetes</taxon>
        <taxon>Pseudonocardiales</taxon>
        <taxon>Pseudonocardiaceae</taxon>
        <taxon>Pseudonocardia</taxon>
    </lineage>
</organism>
<keyword evidence="1" id="KW-0472">Membrane</keyword>
<dbReference type="EMBL" id="JADQDK010000001">
    <property type="protein sequence ID" value="MBW0133352.1"/>
    <property type="molecule type" value="Genomic_DNA"/>
</dbReference>
<sequence>MLAPLIGVHGLVLPAVPAVLPARIEARRRLRIVGTAVAAVGVAVAVLLAHASTARPLGALPPLALGVLGLCAAALLGSWAVTLRSAAV</sequence>
<name>A0ABS6UMC5_9PSEU</name>
<dbReference type="Proteomes" id="UP000694287">
    <property type="component" value="Unassembled WGS sequence"/>
</dbReference>
<evidence type="ECO:0000256" key="1">
    <source>
        <dbReference type="SAM" id="Phobius"/>
    </source>
</evidence>
<feature type="transmembrane region" description="Helical" evidence="1">
    <location>
        <begin position="31"/>
        <end position="51"/>
    </location>
</feature>